<reference evidence="1 2" key="1">
    <citation type="submission" date="2019-08" db="EMBL/GenBank/DDBJ databases">
        <title>Seonamhaeicola sediminis sp. nov., isolated from marine sediment.</title>
        <authorList>
            <person name="Cao W.R."/>
        </authorList>
    </citation>
    <scope>NUCLEOTIDE SEQUENCE [LARGE SCALE GENOMIC DNA]</scope>
    <source>
        <strain evidence="1 2">1505</strain>
    </source>
</reference>
<dbReference type="EMBL" id="VRKQ01000010">
    <property type="protein sequence ID" value="TXG36977.1"/>
    <property type="molecule type" value="Genomic_DNA"/>
</dbReference>
<comment type="caution">
    <text evidence="1">The sequence shown here is derived from an EMBL/GenBank/DDBJ whole genome shotgun (WGS) entry which is preliminary data.</text>
</comment>
<accession>A0A5C7GHB4</accession>
<dbReference type="OrthoDB" id="8481409at2"/>
<evidence type="ECO:0000313" key="1">
    <source>
        <dbReference type="EMBL" id="TXG36977.1"/>
    </source>
</evidence>
<proteinExistence type="predicted"/>
<protein>
    <submittedName>
        <fullName evidence="1">Uncharacterized protein</fullName>
    </submittedName>
</protein>
<gene>
    <name evidence="1" type="ORF">FUA22_10425</name>
</gene>
<name>A0A5C7GHB4_9FLAO</name>
<evidence type="ECO:0000313" key="2">
    <source>
        <dbReference type="Proteomes" id="UP000321080"/>
    </source>
</evidence>
<dbReference type="AlphaFoldDB" id="A0A5C7GHB4"/>
<keyword evidence="2" id="KW-1185">Reference proteome</keyword>
<organism evidence="1 2">
    <name type="scientific">Seonamhaeicola maritimus</name>
    <dbReference type="NCBI Taxonomy" id="2591822"/>
    <lineage>
        <taxon>Bacteria</taxon>
        <taxon>Pseudomonadati</taxon>
        <taxon>Bacteroidota</taxon>
        <taxon>Flavobacteriia</taxon>
        <taxon>Flavobacteriales</taxon>
        <taxon>Flavobacteriaceae</taxon>
    </lineage>
</organism>
<sequence length="97" mass="11305">MSEFNNRIELQREVIKIVNSAKFEYEITGLSKNAIERWLMDNRLDSESDLTKLLYTISSKLFFLANKSQEQITDSYKKISSEISILVQNLKNKINGK</sequence>
<dbReference type="Proteomes" id="UP000321080">
    <property type="component" value="Unassembled WGS sequence"/>
</dbReference>
<dbReference type="RefSeq" id="WP_147768049.1">
    <property type="nucleotide sequence ID" value="NZ_VRKQ01000010.1"/>
</dbReference>